<sequence length="85" mass="9590">MSLFSILKKCVPGVVILVVVLFLKNGPFCHNLKTPPPTVTIDKCLDKIFPEQPAINDGKRRQKNDSKPKARIDETKTLDIPMQFN</sequence>
<dbReference type="EMBL" id="JBEXAC010000001">
    <property type="protein sequence ID" value="MET6998270.1"/>
    <property type="molecule type" value="Genomic_DNA"/>
</dbReference>
<reference evidence="2 3" key="1">
    <citation type="submission" date="2024-06" db="EMBL/GenBank/DDBJ databases">
        <title>Chitinophaga defluvii sp. nov., isolated from municipal sewage.</title>
        <authorList>
            <person name="Zhang L."/>
        </authorList>
    </citation>
    <scope>NUCLEOTIDE SEQUENCE [LARGE SCALE GENOMIC DNA]</scope>
    <source>
        <strain evidence="2 3">H8</strain>
    </source>
</reference>
<comment type="caution">
    <text evidence="2">The sequence shown here is derived from an EMBL/GenBank/DDBJ whole genome shotgun (WGS) entry which is preliminary data.</text>
</comment>
<gene>
    <name evidence="2" type="ORF">ABR189_12865</name>
</gene>
<evidence type="ECO:0008006" key="4">
    <source>
        <dbReference type="Google" id="ProtNLM"/>
    </source>
</evidence>
<evidence type="ECO:0000313" key="2">
    <source>
        <dbReference type="EMBL" id="MET6998270.1"/>
    </source>
</evidence>
<dbReference type="RefSeq" id="WP_354660905.1">
    <property type="nucleotide sequence ID" value="NZ_JBEXAC010000001.1"/>
</dbReference>
<proteinExistence type="predicted"/>
<dbReference type="Proteomes" id="UP001549749">
    <property type="component" value="Unassembled WGS sequence"/>
</dbReference>
<evidence type="ECO:0000256" key="1">
    <source>
        <dbReference type="SAM" id="MobiDB-lite"/>
    </source>
</evidence>
<feature type="compositionally biased region" description="Basic and acidic residues" evidence="1">
    <location>
        <begin position="57"/>
        <end position="77"/>
    </location>
</feature>
<protein>
    <recommendedName>
        <fullName evidence="4">Secreted protein</fullName>
    </recommendedName>
</protein>
<evidence type="ECO:0000313" key="3">
    <source>
        <dbReference type="Proteomes" id="UP001549749"/>
    </source>
</evidence>
<accession>A0ABV2T7D7</accession>
<name>A0ABV2T7D7_9BACT</name>
<keyword evidence="3" id="KW-1185">Reference proteome</keyword>
<feature type="region of interest" description="Disordered" evidence="1">
    <location>
        <begin position="52"/>
        <end position="85"/>
    </location>
</feature>
<organism evidence="2 3">
    <name type="scientific">Chitinophaga defluvii</name>
    <dbReference type="NCBI Taxonomy" id="3163343"/>
    <lineage>
        <taxon>Bacteria</taxon>
        <taxon>Pseudomonadati</taxon>
        <taxon>Bacteroidota</taxon>
        <taxon>Chitinophagia</taxon>
        <taxon>Chitinophagales</taxon>
        <taxon>Chitinophagaceae</taxon>
        <taxon>Chitinophaga</taxon>
    </lineage>
</organism>